<dbReference type="VEuPathDB" id="FungiDB:ACJ73_05746"/>
<evidence type="ECO:0000256" key="1">
    <source>
        <dbReference type="SAM" id="MobiDB-lite"/>
    </source>
</evidence>
<protein>
    <submittedName>
        <fullName evidence="2">Uncharacterized protein</fullName>
    </submittedName>
</protein>
<evidence type="ECO:0000313" key="3">
    <source>
        <dbReference type="Proteomes" id="UP000242791"/>
    </source>
</evidence>
<feature type="compositionally biased region" description="Low complexity" evidence="1">
    <location>
        <begin position="335"/>
        <end position="354"/>
    </location>
</feature>
<dbReference type="OrthoDB" id="5372734at2759"/>
<keyword evidence="3" id="KW-1185">Reference proteome</keyword>
<dbReference type="AlphaFoldDB" id="A0A1J9R342"/>
<evidence type="ECO:0000313" key="2">
    <source>
        <dbReference type="EMBL" id="OJD22903.1"/>
    </source>
</evidence>
<accession>A0A1J9R342</accession>
<feature type="compositionally biased region" description="Basic residues" evidence="1">
    <location>
        <begin position="416"/>
        <end position="425"/>
    </location>
</feature>
<proteinExistence type="predicted"/>
<feature type="region of interest" description="Disordered" evidence="1">
    <location>
        <begin position="218"/>
        <end position="465"/>
    </location>
</feature>
<feature type="region of interest" description="Disordered" evidence="1">
    <location>
        <begin position="78"/>
        <end position="110"/>
    </location>
</feature>
<name>A0A1J9R342_9EURO</name>
<feature type="region of interest" description="Disordered" evidence="1">
    <location>
        <begin position="155"/>
        <end position="203"/>
    </location>
</feature>
<dbReference type="STRING" id="1658174.A0A1J9R342"/>
<feature type="compositionally biased region" description="Basic and acidic residues" evidence="1">
    <location>
        <begin position="439"/>
        <end position="450"/>
    </location>
</feature>
<feature type="compositionally biased region" description="Basic residues" evidence="1">
    <location>
        <begin position="455"/>
        <end position="465"/>
    </location>
</feature>
<gene>
    <name evidence="2" type="ORF">ACJ73_05746</name>
</gene>
<feature type="compositionally biased region" description="Polar residues" evidence="1">
    <location>
        <begin position="314"/>
        <end position="334"/>
    </location>
</feature>
<sequence length="465" mass="50919">MSDDEDYYDDDFDGDWFWFDEGERELADDLAEGTMHSPVYIDQGAYDAIDSASDWDYYTDEYFDDDLSVLHEHSLKSTATSPTGMRGRKQKKVTNNKMHDGNGDSINEEEDTSDSFCRILWRPSGYLVDQGELYEPGHGEKVALLKNWREIFKDSQPKRDHRLQKSASSPPPSSRVSPQASTFSKSAAIRKQSGRLRKTTEKRSLGARIGGVVNASIFDSEWNGGGGSDSAGDGDGGEDDEDDRGYKTPPPFSLSETQQDIYEKSRKTTTGASRSTHNTNDKGNNRRIGSHLKSVMSASAQEDVVELAPALISPSPSTAGSKQQRSGHLSTGPNIITTSATTTTTIATQPTTSILHNGKDAMEPGALLQDNYAEVDSADNIPLAGVGSSPGSCHRQGRKRKASSPPDSADGDQHGGKTRSKRVATRLKLDNDNDDDGDGRDNGMSKKEVRIPTTRTRRSLRERKK</sequence>
<dbReference type="EMBL" id="LGTZ01000927">
    <property type="protein sequence ID" value="OJD22903.1"/>
    <property type="molecule type" value="Genomic_DNA"/>
</dbReference>
<dbReference type="Proteomes" id="UP000242791">
    <property type="component" value="Unassembled WGS sequence"/>
</dbReference>
<organism evidence="2 3">
    <name type="scientific">Blastomyces percursus</name>
    <dbReference type="NCBI Taxonomy" id="1658174"/>
    <lineage>
        <taxon>Eukaryota</taxon>
        <taxon>Fungi</taxon>
        <taxon>Dikarya</taxon>
        <taxon>Ascomycota</taxon>
        <taxon>Pezizomycotina</taxon>
        <taxon>Eurotiomycetes</taxon>
        <taxon>Eurotiomycetidae</taxon>
        <taxon>Onygenales</taxon>
        <taxon>Ajellomycetaceae</taxon>
        <taxon>Blastomyces</taxon>
    </lineage>
</organism>
<feature type="compositionally biased region" description="Polar residues" evidence="1">
    <location>
        <begin position="268"/>
        <end position="278"/>
    </location>
</feature>
<reference evidence="2 3" key="1">
    <citation type="submission" date="2015-08" db="EMBL/GenBank/DDBJ databases">
        <title>Emmonsia species relationships and genome sequence.</title>
        <authorList>
            <person name="Cuomo C.A."/>
            <person name="Schwartz I.S."/>
            <person name="Kenyon C."/>
            <person name="De Hoog G.S."/>
            <person name="Govender N.P."/>
            <person name="Botha A."/>
            <person name="Moreno L."/>
            <person name="De Vries M."/>
            <person name="Munoz J.F."/>
            <person name="Stielow J.B."/>
        </authorList>
    </citation>
    <scope>NUCLEOTIDE SEQUENCE [LARGE SCALE GENOMIC DNA]</scope>
    <source>
        <strain evidence="2 3">EI222</strain>
    </source>
</reference>
<comment type="caution">
    <text evidence="2">The sequence shown here is derived from an EMBL/GenBank/DDBJ whole genome shotgun (WGS) entry which is preliminary data.</text>
</comment>